<gene>
    <name evidence="1" type="ORF">B296_00036266</name>
</gene>
<organism evidence="1 2">
    <name type="scientific">Ensete ventricosum</name>
    <name type="common">Abyssinian banana</name>
    <name type="synonym">Musa ensete</name>
    <dbReference type="NCBI Taxonomy" id="4639"/>
    <lineage>
        <taxon>Eukaryota</taxon>
        <taxon>Viridiplantae</taxon>
        <taxon>Streptophyta</taxon>
        <taxon>Embryophyta</taxon>
        <taxon>Tracheophyta</taxon>
        <taxon>Spermatophyta</taxon>
        <taxon>Magnoliopsida</taxon>
        <taxon>Liliopsida</taxon>
        <taxon>Zingiberales</taxon>
        <taxon>Musaceae</taxon>
        <taxon>Ensete</taxon>
    </lineage>
</organism>
<evidence type="ECO:0000313" key="1">
    <source>
        <dbReference type="EMBL" id="RRT44468.1"/>
    </source>
</evidence>
<reference evidence="1 2" key="1">
    <citation type="journal article" date="2014" name="Agronomy (Basel)">
        <title>A Draft Genome Sequence for Ensete ventricosum, the Drought-Tolerant Tree Against Hunger.</title>
        <authorList>
            <person name="Harrison J."/>
            <person name="Moore K.A."/>
            <person name="Paszkiewicz K."/>
            <person name="Jones T."/>
            <person name="Grant M."/>
            <person name="Ambacheew D."/>
            <person name="Muzemil S."/>
            <person name="Studholme D.J."/>
        </authorList>
    </citation>
    <scope>NUCLEOTIDE SEQUENCE [LARGE SCALE GENOMIC DNA]</scope>
</reference>
<sequence length="145" mass="15742">MFTSHTWVKNVHGGDGGVVNGLWRRGHPVVGDGLVEGDDHIGRLRARWEKGVAGDRDVKRKVLVGMCLVTTGVNVALGLGHNRLSNGVFVEIVVLASIGVDQVVVGREAHRLWSLIRHRWVTVQREGSGGDERGREGKGRAFPGL</sequence>
<dbReference type="AlphaFoldDB" id="A0A426XY38"/>
<evidence type="ECO:0000313" key="2">
    <source>
        <dbReference type="Proteomes" id="UP000287651"/>
    </source>
</evidence>
<proteinExistence type="predicted"/>
<dbReference type="Proteomes" id="UP000287651">
    <property type="component" value="Unassembled WGS sequence"/>
</dbReference>
<name>A0A426XY38_ENSVE</name>
<accession>A0A426XY38</accession>
<dbReference type="EMBL" id="AMZH03016447">
    <property type="protein sequence ID" value="RRT44468.1"/>
    <property type="molecule type" value="Genomic_DNA"/>
</dbReference>
<protein>
    <submittedName>
        <fullName evidence="1">Uncharacterized protein</fullName>
    </submittedName>
</protein>
<comment type="caution">
    <text evidence="1">The sequence shown here is derived from an EMBL/GenBank/DDBJ whole genome shotgun (WGS) entry which is preliminary data.</text>
</comment>